<sequence length="204" mass="22710">MYSIITGSLIISLLHAIIPNHWLPVLAIGKKDNWSLQEVTRVTFISGLAHALSTVAIGIILGLLGLQLASKIEYFTHFIAPAILILIGTFFIYQHHRHKHFHLHNTPEPSLPKNKIIGALVIAMFLSPCMEIEAYFLLAGAKGVWALISIAVLYLVISVSGMVLWVRLAYKEILKLNWHTIEHKSGIITGWTLVITGIISFFLS</sequence>
<feature type="transmembrane region" description="Helical" evidence="1">
    <location>
        <begin position="116"/>
        <end position="138"/>
    </location>
</feature>
<dbReference type="PANTHER" id="PTHR36394:SF1">
    <property type="entry name" value="OS01G0277700 PROTEIN"/>
    <property type="match status" value="1"/>
</dbReference>
<evidence type="ECO:0000313" key="2">
    <source>
        <dbReference type="EMBL" id="NNV57795.1"/>
    </source>
</evidence>
<feature type="transmembrane region" description="Helical" evidence="1">
    <location>
        <begin position="78"/>
        <end position="96"/>
    </location>
</feature>
<gene>
    <name evidence="2" type="ORF">GD597_20170</name>
</gene>
<proteinExistence type="predicted"/>
<evidence type="ECO:0008006" key="4">
    <source>
        <dbReference type="Google" id="ProtNLM"/>
    </source>
</evidence>
<feature type="transmembrane region" description="Helical" evidence="1">
    <location>
        <begin position="43"/>
        <end position="66"/>
    </location>
</feature>
<evidence type="ECO:0000313" key="3">
    <source>
        <dbReference type="Proteomes" id="UP000598971"/>
    </source>
</evidence>
<dbReference type="Proteomes" id="UP000598971">
    <property type="component" value="Unassembled WGS sequence"/>
</dbReference>
<name>A0A8J8FGT3_9BACT</name>
<keyword evidence="1" id="KW-0472">Membrane</keyword>
<evidence type="ECO:0000256" key="1">
    <source>
        <dbReference type="SAM" id="Phobius"/>
    </source>
</evidence>
<feature type="transmembrane region" description="Helical" evidence="1">
    <location>
        <begin position="145"/>
        <end position="166"/>
    </location>
</feature>
<keyword evidence="3" id="KW-1185">Reference proteome</keyword>
<reference evidence="2" key="1">
    <citation type="submission" date="2019-10" db="EMBL/GenBank/DDBJ databases">
        <title>Draft genome sequence of Panacibacter sp. KCS-6.</title>
        <authorList>
            <person name="Yim K.J."/>
        </authorList>
    </citation>
    <scope>NUCLEOTIDE SEQUENCE</scope>
    <source>
        <strain evidence="2">KCS-6</strain>
    </source>
</reference>
<dbReference type="PANTHER" id="PTHR36394">
    <property type="entry name" value="OS01G0277700 PROTEIN"/>
    <property type="match status" value="1"/>
</dbReference>
<protein>
    <recommendedName>
        <fullName evidence="4">Urease accessory protein UreH-like transmembrane domain-containing protein</fullName>
    </recommendedName>
</protein>
<accession>A0A8J8FGT3</accession>
<dbReference type="AlphaFoldDB" id="A0A8J8FGT3"/>
<keyword evidence="1" id="KW-0812">Transmembrane</keyword>
<keyword evidence="1" id="KW-1133">Transmembrane helix</keyword>
<organism evidence="2 3">
    <name type="scientific">Limnovirga soli</name>
    <dbReference type="NCBI Taxonomy" id="2656915"/>
    <lineage>
        <taxon>Bacteria</taxon>
        <taxon>Pseudomonadati</taxon>
        <taxon>Bacteroidota</taxon>
        <taxon>Chitinophagia</taxon>
        <taxon>Chitinophagales</taxon>
        <taxon>Chitinophagaceae</taxon>
        <taxon>Limnovirga</taxon>
    </lineage>
</organism>
<dbReference type="EMBL" id="WHPF01000019">
    <property type="protein sequence ID" value="NNV57795.1"/>
    <property type="molecule type" value="Genomic_DNA"/>
</dbReference>
<comment type="caution">
    <text evidence="2">The sequence shown here is derived from an EMBL/GenBank/DDBJ whole genome shotgun (WGS) entry which is preliminary data.</text>
</comment>
<feature type="transmembrane region" description="Helical" evidence="1">
    <location>
        <begin position="186"/>
        <end position="203"/>
    </location>
</feature>